<dbReference type="InterPro" id="IPR035906">
    <property type="entry name" value="MetI-like_sf"/>
</dbReference>
<feature type="transmembrane region" description="Helical" evidence="8">
    <location>
        <begin position="140"/>
        <end position="158"/>
    </location>
</feature>
<accession>A0A0R3L8I5</accession>
<dbReference type="Gene3D" id="1.10.3720.10">
    <property type="entry name" value="MetI-like"/>
    <property type="match status" value="2"/>
</dbReference>
<comment type="caution">
    <text evidence="10">The sequence shown here is derived from an EMBL/GenBank/DDBJ whole genome shotgun (WGS) entry which is preliminary data.</text>
</comment>
<evidence type="ECO:0000256" key="5">
    <source>
        <dbReference type="ARBA" id="ARBA00022692"/>
    </source>
</evidence>
<feature type="transmembrane region" description="Helical" evidence="8">
    <location>
        <begin position="408"/>
        <end position="430"/>
    </location>
</feature>
<dbReference type="InterPro" id="IPR000515">
    <property type="entry name" value="MetI-like"/>
</dbReference>
<evidence type="ECO:0000256" key="3">
    <source>
        <dbReference type="ARBA" id="ARBA00022475"/>
    </source>
</evidence>
<dbReference type="EMBL" id="LLXZ01000166">
    <property type="protein sequence ID" value="KRR01347.1"/>
    <property type="molecule type" value="Genomic_DNA"/>
</dbReference>
<keyword evidence="11" id="KW-1185">Reference proteome</keyword>
<reference evidence="10 11" key="1">
    <citation type="submission" date="2014-03" db="EMBL/GenBank/DDBJ databases">
        <title>Bradyrhizobium valentinum sp. nov., isolated from effective nodules of Lupinus mariae-josephae, a lupine endemic of basic-lime soils in Eastern Spain.</title>
        <authorList>
            <person name="Duran D."/>
            <person name="Rey L."/>
            <person name="Navarro A."/>
            <person name="Busquets A."/>
            <person name="Imperial J."/>
            <person name="Ruiz-Argueso T."/>
        </authorList>
    </citation>
    <scope>NUCLEOTIDE SEQUENCE [LARGE SCALE GENOMIC DNA]</scope>
    <source>
        <strain evidence="10 11">PAC68</strain>
    </source>
</reference>
<proteinExistence type="inferred from homology"/>
<feature type="domain" description="ABC transmembrane type-1" evidence="9">
    <location>
        <begin position="53"/>
        <end position="257"/>
    </location>
</feature>
<feature type="transmembrane region" description="Helical" evidence="8">
    <location>
        <begin position="57"/>
        <end position="76"/>
    </location>
</feature>
<evidence type="ECO:0000256" key="2">
    <source>
        <dbReference type="ARBA" id="ARBA00022448"/>
    </source>
</evidence>
<dbReference type="Pfam" id="PF00528">
    <property type="entry name" value="BPD_transp_1"/>
    <property type="match status" value="2"/>
</dbReference>
<feature type="transmembrane region" description="Helical" evidence="8">
    <location>
        <begin position="519"/>
        <end position="538"/>
    </location>
</feature>
<keyword evidence="3" id="KW-1003">Cell membrane</keyword>
<sequence length="548" mass="58803">MNRPTHAGRIAASIAVATAVLVAAPVISIIVLALQPAPDLWRHLIDYVLPATLLDTTLLLGGVAALSLAIGTGTAWTVSLHEFRGRQMLLWLLPLPLAIPTYLAAYVYVDLFEPLGLIHKTLALWLPLPDTVRMLPNLRSLPGAIIVIALVLYPYVYLSARTMFQFQSAEFAEAAKTLGAGRWTTFWRISLPMARPALAVGTALVSLETLNDIGASEYLGVRTLTVSVFTTWLNRGSLAGAAQLSCFMLAIVAGLIAIERYGRRNVTTEFSAESPRLTQRTKLTGIKGTCALAACLLPVFLGFLVPFLYLAHQSFKRGLLANFDLALWRDAFNSVAFASLATLTALLLGLATILAWRWRSTALRFVAMNIAQLGYTLPGLVLALGLLAPVLAIDNTINTLAGWLGRSLPGLIIVGSGAAVIIAYVIRFLAVPTGFIKAGFERIPRDYDDSARAVGAGQTTTMRLIHLPLLRPAMLGAVIVVFVDCLKELPATLLLRPLNVDTLATSIYQYASRGSFEEGALAALLIVAASIGPVAWLTRFSDVPAGPA</sequence>
<comment type="similarity">
    <text evidence="8">Belongs to the binding-protein-dependent transport system permease family.</text>
</comment>
<protein>
    <submittedName>
        <fullName evidence="10">Iron ABC transporter permease</fullName>
    </submittedName>
</protein>
<keyword evidence="6 8" id="KW-1133">Transmembrane helix</keyword>
<keyword evidence="2 8" id="KW-0813">Transport</keyword>
<evidence type="ECO:0000256" key="8">
    <source>
        <dbReference type="RuleBase" id="RU363032"/>
    </source>
</evidence>
<organism evidence="10 11">
    <name type="scientific">Bradyrhizobium jicamae</name>
    <dbReference type="NCBI Taxonomy" id="280332"/>
    <lineage>
        <taxon>Bacteria</taxon>
        <taxon>Pseudomonadati</taxon>
        <taxon>Pseudomonadota</taxon>
        <taxon>Alphaproteobacteria</taxon>
        <taxon>Hyphomicrobiales</taxon>
        <taxon>Nitrobacteraceae</taxon>
        <taxon>Bradyrhizobium</taxon>
    </lineage>
</organism>
<gene>
    <name evidence="10" type="ORF">CQ12_26390</name>
</gene>
<feature type="transmembrane region" description="Helical" evidence="8">
    <location>
        <begin position="366"/>
        <end position="388"/>
    </location>
</feature>
<evidence type="ECO:0000256" key="6">
    <source>
        <dbReference type="ARBA" id="ARBA00022989"/>
    </source>
</evidence>
<evidence type="ECO:0000259" key="9">
    <source>
        <dbReference type="PROSITE" id="PS50928"/>
    </source>
</evidence>
<evidence type="ECO:0000256" key="4">
    <source>
        <dbReference type="ARBA" id="ARBA00022519"/>
    </source>
</evidence>
<dbReference type="GO" id="GO:0005886">
    <property type="term" value="C:plasma membrane"/>
    <property type="evidence" value="ECO:0007669"/>
    <property type="project" value="UniProtKB-SubCell"/>
</dbReference>
<dbReference type="SUPFAM" id="SSF161098">
    <property type="entry name" value="MetI-like"/>
    <property type="match status" value="2"/>
</dbReference>
<feature type="transmembrane region" description="Helical" evidence="8">
    <location>
        <begin position="236"/>
        <end position="258"/>
    </location>
</feature>
<dbReference type="PANTHER" id="PTHR43357">
    <property type="entry name" value="INNER MEMBRANE ABC TRANSPORTER PERMEASE PROTEIN YDCV"/>
    <property type="match status" value="1"/>
</dbReference>
<feature type="transmembrane region" description="Helical" evidence="8">
    <location>
        <begin position="88"/>
        <end position="109"/>
    </location>
</feature>
<evidence type="ECO:0000256" key="1">
    <source>
        <dbReference type="ARBA" id="ARBA00004429"/>
    </source>
</evidence>
<keyword evidence="4" id="KW-0997">Cell inner membrane</keyword>
<comment type="subcellular location">
    <subcellularLocation>
        <location evidence="1">Cell inner membrane</location>
        <topology evidence="1">Multi-pass membrane protein</topology>
    </subcellularLocation>
    <subcellularLocation>
        <location evidence="8">Cell membrane</location>
        <topology evidence="8">Multi-pass membrane protein</topology>
    </subcellularLocation>
</comment>
<dbReference type="STRING" id="280332.CQ12_26390"/>
<dbReference type="PANTHER" id="PTHR43357:SF3">
    <property type="entry name" value="FE(3+)-TRANSPORT SYSTEM PERMEASE PROTEIN FBPB 2"/>
    <property type="match status" value="1"/>
</dbReference>
<feature type="transmembrane region" description="Helical" evidence="8">
    <location>
        <begin position="331"/>
        <end position="354"/>
    </location>
</feature>
<evidence type="ECO:0000256" key="7">
    <source>
        <dbReference type="ARBA" id="ARBA00023136"/>
    </source>
</evidence>
<name>A0A0R3L8I5_9BRAD</name>
<dbReference type="GO" id="GO:0055085">
    <property type="term" value="P:transmembrane transport"/>
    <property type="evidence" value="ECO:0007669"/>
    <property type="project" value="InterPro"/>
</dbReference>
<evidence type="ECO:0000313" key="10">
    <source>
        <dbReference type="EMBL" id="KRR01347.1"/>
    </source>
</evidence>
<feature type="transmembrane region" description="Helical" evidence="8">
    <location>
        <begin position="290"/>
        <end position="311"/>
    </location>
</feature>
<feature type="transmembrane region" description="Helical" evidence="8">
    <location>
        <begin position="12"/>
        <end position="37"/>
    </location>
</feature>
<dbReference type="RefSeq" id="WP_057838560.1">
    <property type="nucleotide sequence ID" value="NZ_LLXZ01000166.1"/>
</dbReference>
<dbReference type="AlphaFoldDB" id="A0A0R3L8I5"/>
<dbReference type="CDD" id="cd06261">
    <property type="entry name" value="TM_PBP2"/>
    <property type="match status" value="2"/>
</dbReference>
<keyword evidence="5 8" id="KW-0812">Transmembrane</keyword>
<dbReference type="OrthoDB" id="9790211at2"/>
<evidence type="ECO:0000313" key="11">
    <source>
        <dbReference type="Proteomes" id="UP000050863"/>
    </source>
</evidence>
<dbReference type="PROSITE" id="PS50928">
    <property type="entry name" value="ABC_TM1"/>
    <property type="match status" value="2"/>
</dbReference>
<feature type="domain" description="ABC transmembrane type-1" evidence="9">
    <location>
        <begin position="331"/>
        <end position="537"/>
    </location>
</feature>
<dbReference type="Proteomes" id="UP000050863">
    <property type="component" value="Unassembled WGS sequence"/>
</dbReference>
<keyword evidence="7 8" id="KW-0472">Membrane</keyword>